<dbReference type="PANTHER" id="PTHR37951:SF1">
    <property type="entry name" value="TYPE VI SECRETION SYSTEM COMPONENT TSSA1"/>
    <property type="match status" value="1"/>
</dbReference>
<evidence type="ECO:0000259" key="2">
    <source>
        <dbReference type="Pfam" id="PF06812"/>
    </source>
</evidence>
<dbReference type="Pfam" id="PF06812">
    <property type="entry name" value="ImpA_N"/>
    <property type="match status" value="1"/>
</dbReference>
<organism evidence="3 4">
    <name type="scientific">Methylobrevis albus</name>
    <dbReference type="NCBI Taxonomy" id="2793297"/>
    <lineage>
        <taxon>Bacteria</taxon>
        <taxon>Pseudomonadati</taxon>
        <taxon>Pseudomonadota</taxon>
        <taxon>Alphaproteobacteria</taxon>
        <taxon>Hyphomicrobiales</taxon>
        <taxon>Pleomorphomonadaceae</taxon>
        <taxon>Methylobrevis</taxon>
    </lineage>
</organism>
<accession>A0A931MWA0</accession>
<dbReference type="Proteomes" id="UP000631694">
    <property type="component" value="Unassembled WGS sequence"/>
</dbReference>
<feature type="domain" description="ImpA N-terminal" evidence="2">
    <location>
        <begin position="11"/>
        <end position="130"/>
    </location>
</feature>
<dbReference type="InterPro" id="IPR017740">
    <property type="entry name" value="TssA-like"/>
</dbReference>
<dbReference type="AlphaFoldDB" id="A0A931MWA0"/>
<evidence type="ECO:0000256" key="1">
    <source>
        <dbReference type="SAM" id="MobiDB-lite"/>
    </source>
</evidence>
<name>A0A931MWA0_9HYPH</name>
<feature type="compositionally biased region" description="Acidic residues" evidence="1">
    <location>
        <begin position="259"/>
        <end position="269"/>
    </location>
</feature>
<keyword evidence="4" id="KW-1185">Reference proteome</keyword>
<sequence>MATLAFDSLVEPVSAGSACGPDLDAAGDADFLGFAATAEGMLPASFFSFDPSAVDLGGAIATGLGLVDRTKDVRLLLLLGKLALLKRDVAGFSACVAAAARLMTDHWEEINPRGEDGDFLMRMAPLYTLDDMAPVLLPLQYAPLVEAGRLGTLSFRAHLVASGEVKARDGEQMPDAGTIERILLEADLGALIATRDALAALQGGLAGLRSVAVAMAGFEQAVRLERLPPLVDRMLALLDDAVGRRDPGAALGAPVAGEAEPDAPEEGDDTPASAAPAARPAGRINSQGEAAAALAAALGYFERFEPSSPAILLVRQASQLIGKNLFEVMQILVPGHAEAARIHVGGEPAFTVAVSRLAAASPPLDVAAALPPIETRQAAVGLLDQVAGYYRAAEPSSPIPLLIDRAKLLSSRDFAGLLKDILPEAALKTMKAGG</sequence>
<evidence type="ECO:0000313" key="3">
    <source>
        <dbReference type="EMBL" id="MBH0236438.1"/>
    </source>
</evidence>
<proteinExistence type="predicted"/>
<dbReference type="PANTHER" id="PTHR37951">
    <property type="entry name" value="CYTOPLASMIC PROTEIN-RELATED"/>
    <property type="match status" value="1"/>
</dbReference>
<reference evidence="3" key="1">
    <citation type="submission" date="2020-12" db="EMBL/GenBank/DDBJ databases">
        <title>Methylobrevis albus sp. nov., isolated from fresh water lack sediment.</title>
        <authorList>
            <person name="Zou Q."/>
        </authorList>
    </citation>
    <scope>NUCLEOTIDE SEQUENCE</scope>
    <source>
        <strain evidence="3">L22</strain>
    </source>
</reference>
<feature type="compositionally biased region" description="Low complexity" evidence="1">
    <location>
        <begin position="271"/>
        <end position="281"/>
    </location>
</feature>
<dbReference type="RefSeq" id="WP_197309544.1">
    <property type="nucleotide sequence ID" value="NZ_JADZLT010000037.1"/>
</dbReference>
<protein>
    <submittedName>
        <fullName evidence="3">Type VI secretion system ImpA family N-terminal domain-containing protein</fullName>
    </submittedName>
</protein>
<dbReference type="EMBL" id="JADZLT010000037">
    <property type="protein sequence ID" value="MBH0236438.1"/>
    <property type="molecule type" value="Genomic_DNA"/>
</dbReference>
<evidence type="ECO:0000313" key="4">
    <source>
        <dbReference type="Proteomes" id="UP000631694"/>
    </source>
</evidence>
<comment type="caution">
    <text evidence="3">The sequence shown here is derived from an EMBL/GenBank/DDBJ whole genome shotgun (WGS) entry which is preliminary data.</text>
</comment>
<feature type="region of interest" description="Disordered" evidence="1">
    <location>
        <begin position="249"/>
        <end position="281"/>
    </location>
</feature>
<dbReference type="InterPro" id="IPR010657">
    <property type="entry name" value="ImpA_N"/>
</dbReference>
<gene>
    <name evidence="3" type="ORF">I5731_01260</name>
</gene>